<dbReference type="Pfam" id="PF02616">
    <property type="entry name" value="SMC_ScpA"/>
    <property type="match status" value="1"/>
</dbReference>
<comment type="function">
    <text evidence="2">Participates in chromosomal partition during cell division. May act via the formation of a condensin-like complex containing Smc and ScpB that pull DNA away from mid-cell into both cell halves.</text>
</comment>
<keyword evidence="4" id="KW-1185">Reference proteome</keyword>
<evidence type="ECO:0000313" key="3">
    <source>
        <dbReference type="EMBL" id="UOF02032.1"/>
    </source>
</evidence>
<gene>
    <name evidence="2" type="primary">scpA</name>
    <name evidence="3" type="ORF">MNR06_03570</name>
</gene>
<evidence type="ECO:0000256" key="1">
    <source>
        <dbReference type="ARBA" id="ARBA00044777"/>
    </source>
</evidence>
<dbReference type="EMBL" id="CP093442">
    <property type="protein sequence ID" value="UOF02032.1"/>
    <property type="molecule type" value="Genomic_DNA"/>
</dbReference>
<dbReference type="PANTHER" id="PTHR33969:SF2">
    <property type="entry name" value="SEGREGATION AND CONDENSATION PROTEIN A"/>
    <property type="match status" value="1"/>
</dbReference>
<dbReference type="HAMAP" id="MF_01805">
    <property type="entry name" value="ScpA"/>
    <property type="match status" value="1"/>
</dbReference>
<name>A0ABY4CAN7_9BACT</name>
<evidence type="ECO:0000313" key="4">
    <source>
        <dbReference type="Proteomes" id="UP000830116"/>
    </source>
</evidence>
<evidence type="ECO:0000256" key="2">
    <source>
        <dbReference type="HAMAP-Rule" id="MF_01805"/>
    </source>
</evidence>
<proteinExistence type="inferred from homology"/>
<dbReference type="InterPro" id="IPR023093">
    <property type="entry name" value="ScpA-like_C"/>
</dbReference>
<dbReference type="InterPro" id="IPR003768">
    <property type="entry name" value="ScpA"/>
</dbReference>
<keyword evidence="2" id="KW-0159">Chromosome partition</keyword>
<sequence>MSITVQLPKFEGPLGLLLYLIRKEEMDIMDIKVHEITKQYLDYIKLMKELDLEVAGEFVAMASTLIQIKSRMLLPQYDENGEVVEAEDPRKELVQKLLEYQKFQEAAKLLYDRPLVGRDVWLRGTRESLTEKEEEIILEDNALFSLISSYRRVLRSVKKKIHQVAAKAQSISSRILEMKDRLLVGQKITLIELVTATEDRARQTLITFLSLLELGKMGFVGLYQSEAYSDIWVDTKKPIETDVLSRVEEYDSMRADEVAAKMMEDSKKIAEDEDLLADTEEEQAQPAQLQLELGAGLPDGIDFLENAADDIASDDEILAAENELFNEEVAPVEVASEVGVELEFSSEARVDQVATNDMPDAEV</sequence>
<organism evidence="3 4">
    <name type="scientific">Bdellovibrio reynosensis</name>
    <dbReference type="NCBI Taxonomy" id="2835041"/>
    <lineage>
        <taxon>Bacteria</taxon>
        <taxon>Pseudomonadati</taxon>
        <taxon>Bdellovibrionota</taxon>
        <taxon>Bdellovibrionia</taxon>
        <taxon>Bdellovibrionales</taxon>
        <taxon>Pseudobdellovibrionaceae</taxon>
        <taxon>Bdellovibrio</taxon>
    </lineage>
</organism>
<comment type="similarity">
    <text evidence="2">Belongs to the ScpA family.</text>
</comment>
<comment type="subcellular location">
    <subcellularLocation>
        <location evidence="2">Cytoplasm</location>
    </subcellularLocation>
    <text evidence="2">Associated with two foci at the outer edges of the nucleoid region in young cells, and at four foci within both cell halves in older cells.</text>
</comment>
<keyword evidence="2" id="KW-0963">Cytoplasm</keyword>
<keyword evidence="2" id="KW-0131">Cell cycle</keyword>
<reference evidence="3" key="1">
    <citation type="submission" date="2022-03" db="EMBL/GenBank/DDBJ databases">
        <title>Genome Identification and Characterization of new species Bdellovibrio reynosense LBG001 sp. nov. from a Mexico soil sample.</title>
        <authorList>
            <person name="Camilli A."/>
            <person name="Ajao Y."/>
            <person name="Guo X."/>
        </authorList>
    </citation>
    <scope>NUCLEOTIDE SEQUENCE</scope>
    <source>
        <strain evidence="3">LBG001</strain>
    </source>
</reference>
<dbReference type="RefSeq" id="WP_243538650.1">
    <property type="nucleotide sequence ID" value="NZ_CP093442.1"/>
</dbReference>
<accession>A0ABY4CAN7</accession>
<comment type="subunit">
    <text evidence="2">Component of a cohesin-like complex composed of ScpA, ScpB and the Smc homodimer, in which ScpA and ScpB bind to the head domain of Smc. The presence of the three proteins is required for the association of the complex with DNA.</text>
</comment>
<keyword evidence="2" id="KW-0132">Cell division</keyword>
<dbReference type="Proteomes" id="UP000830116">
    <property type="component" value="Chromosome"/>
</dbReference>
<dbReference type="Gene3D" id="6.10.250.2410">
    <property type="match status" value="1"/>
</dbReference>
<dbReference type="Gene3D" id="1.10.10.580">
    <property type="entry name" value="Structural maintenance of chromosome 1. Chain E"/>
    <property type="match status" value="1"/>
</dbReference>
<dbReference type="PANTHER" id="PTHR33969">
    <property type="entry name" value="SEGREGATION AND CONDENSATION PROTEIN A"/>
    <property type="match status" value="1"/>
</dbReference>
<protein>
    <recommendedName>
        <fullName evidence="1 2">Segregation and condensation protein A</fullName>
    </recommendedName>
</protein>